<keyword evidence="9" id="KW-1185">Reference proteome</keyword>
<dbReference type="Gene3D" id="3.30.450.40">
    <property type="match status" value="2"/>
</dbReference>
<dbReference type="PROSITE" id="PS50109">
    <property type="entry name" value="HIS_KIN"/>
    <property type="match status" value="1"/>
</dbReference>
<evidence type="ECO:0000256" key="5">
    <source>
        <dbReference type="ARBA" id="ARBA00022777"/>
    </source>
</evidence>
<evidence type="ECO:0000313" key="8">
    <source>
        <dbReference type="EMBL" id="QBD82308.1"/>
    </source>
</evidence>
<proteinExistence type="predicted"/>
<gene>
    <name evidence="8" type="ORF">EPA93_42560</name>
</gene>
<dbReference type="AlphaFoldDB" id="A0A4P6K281"/>
<keyword evidence="3" id="KW-0597">Phosphoprotein</keyword>
<dbReference type="Proteomes" id="UP000290365">
    <property type="component" value="Chromosome"/>
</dbReference>
<keyword evidence="6" id="KW-0902">Two-component regulatory system</keyword>
<dbReference type="SMART" id="SM00065">
    <property type="entry name" value="GAF"/>
    <property type="match status" value="2"/>
</dbReference>
<dbReference type="InterPro" id="IPR004358">
    <property type="entry name" value="Sig_transdc_His_kin-like_C"/>
</dbReference>
<dbReference type="SMART" id="SM00387">
    <property type="entry name" value="HATPase_c"/>
    <property type="match status" value="1"/>
</dbReference>
<organism evidence="8 9">
    <name type="scientific">Ktedonosporobacter rubrisoli</name>
    <dbReference type="NCBI Taxonomy" id="2509675"/>
    <lineage>
        <taxon>Bacteria</taxon>
        <taxon>Bacillati</taxon>
        <taxon>Chloroflexota</taxon>
        <taxon>Ktedonobacteria</taxon>
        <taxon>Ktedonobacterales</taxon>
        <taxon>Ktedonosporobacteraceae</taxon>
        <taxon>Ktedonosporobacter</taxon>
    </lineage>
</organism>
<dbReference type="GO" id="GO:0009927">
    <property type="term" value="F:histidine phosphotransfer kinase activity"/>
    <property type="evidence" value="ECO:0007669"/>
    <property type="project" value="TreeGrafter"/>
</dbReference>
<evidence type="ECO:0000256" key="3">
    <source>
        <dbReference type="ARBA" id="ARBA00022553"/>
    </source>
</evidence>
<evidence type="ECO:0000256" key="1">
    <source>
        <dbReference type="ARBA" id="ARBA00000085"/>
    </source>
</evidence>
<dbReference type="KEGG" id="kbs:EPA93_42560"/>
<dbReference type="OrthoDB" id="9757990at2"/>
<dbReference type="PANTHER" id="PTHR43047">
    <property type="entry name" value="TWO-COMPONENT HISTIDINE PROTEIN KINASE"/>
    <property type="match status" value="1"/>
</dbReference>
<evidence type="ECO:0000256" key="4">
    <source>
        <dbReference type="ARBA" id="ARBA00022679"/>
    </source>
</evidence>
<dbReference type="InterPro" id="IPR003661">
    <property type="entry name" value="HisK_dim/P_dom"/>
</dbReference>
<sequence>MPGHTQLDADHVKAQKDILKYIISIGSSLRLQMDVGTLLTQVAEATCEALRFRYCALYLSDNIGSFRMQAVVGTRPEQEKYLKEHPLPEKIVRQLTNELYRISNSYFVPQEAPAWQDQGLNSFFVVGDDYEPVESSNLSPEELKNSQRWCPHDLLIIPLLSVDNTLLGFLTPDAPLNGLRPTPETIELLELFANQAAVAIEGARLYEEARRSSEERAALLEIGRILCAPDALKDINAAYSTMYEQIKNLMPIDCFLVYRREQDGLNLAYLVDEGILYTPQTSSLILPWRQAIIAKQRSEYIFSTGEEYRAFARAYGVIVDNQLLGSMRPTESLLFVPILYGEEVIGTISVQSYQPYVYHKRHAEILKEIGVQAGLAITNALLYADLRKAVKQAQESEELKNNFLMTASHELRTPLTAIQGYLELLNIQGAMLDEEKRRHFITNAYRACDELVLLLGNMMDASNIDQAWVTLKLSTVSVSSAVQQILEILEPTITRQKRVVNVHTSENMYAWVDDLRLRQVLLNIVGNALKYTPAQAEIVIGAERISREGMRQLLAPLPGQNNTLPAEHYIIIAVQDRGPGIAAEDQAQLFSKFMRLPGSHNSEQRGAGWGLYLCRRLVTAMDGYIWVESKGIPNEGSTFYIALPQSLPR</sequence>
<dbReference type="EMBL" id="CP035758">
    <property type="protein sequence ID" value="QBD82308.1"/>
    <property type="molecule type" value="Genomic_DNA"/>
</dbReference>
<dbReference type="Gene3D" id="1.10.287.130">
    <property type="match status" value="1"/>
</dbReference>
<dbReference type="InterPro" id="IPR003594">
    <property type="entry name" value="HATPase_dom"/>
</dbReference>
<dbReference type="InterPro" id="IPR029016">
    <property type="entry name" value="GAF-like_dom_sf"/>
</dbReference>
<comment type="catalytic activity">
    <reaction evidence="1">
        <text>ATP + protein L-histidine = ADP + protein N-phospho-L-histidine.</text>
        <dbReference type="EC" id="2.7.13.3"/>
    </reaction>
</comment>
<evidence type="ECO:0000259" key="7">
    <source>
        <dbReference type="PROSITE" id="PS50109"/>
    </source>
</evidence>
<dbReference type="InterPro" id="IPR005467">
    <property type="entry name" value="His_kinase_dom"/>
</dbReference>
<dbReference type="Gene3D" id="3.30.565.10">
    <property type="entry name" value="Histidine kinase-like ATPase, C-terminal domain"/>
    <property type="match status" value="1"/>
</dbReference>
<name>A0A4P6K281_KTERU</name>
<dbReference type="Pfam" id="PF01590">
    <property type="entry name" value="GAF"/>
    <property type="match status" value="2"/>
</dbReference>
<dbReference type="CDD" id="cd00082">
    <property type="entry name" value="HisKA"/>
    <property type="match status" value="1"/>
</dbReference>
<reference evidence="8 9" key="1">
    <citation type="submission" date="2019-01" db="EMBL/GenBank/DDBJ databases">
        <title>Ktedonosporobacter rubrisoli SCAWS-G2.</title>
        <authorList>
            <person name="Huang Y."/>
            <person name="Yan B."/>
        </authorList>
    </citation>
    <scope>NUCLEOTIDE SEQUENCE [LARGE SCALE GENOMIC DNA]</scope>
    <source>
        <strain evidence="8 9">SCAWS-G2</strain>
    </source>
</reference>
<dbReference type="InterPro" id="IPR036097">
    <property type="entry name" value="HisK_dim/P_sf"/>
</dbReference>
<keyword evidence="5" id="KW-0418">Kinase</keyword>
<dbReference type="SMART" id="SM00388">
    <property type="entry name" value="HisKA"/>
    <property type="match status" value="1"/>
</dbReference>
<accession>A0A4P6K281</accession>
<dbReference type="SUPFAM" id="SSF55874">
    <property type="entry name" value="ATPase domain of HSP90 chaperone/DNA topoisomerase II/histidine kinase"/>
    <property type="match status" value="1"/>
</dbReference>
<dbReference type="PANTHER" id="PTHR43047:SF72">
    <property type="entry name" value="OSMOSENSING HISTIDINE PROTEIN KINASE SLN1"/>
    <property type="match status" value="1"/>
</dbReference>
<evidence type="ECO:0000313" key="9">
    <source>
        <dbReference type="Proteomes" id="UP000290365"/>
    </source>
</evidence>
<dbReference type="Pfam" id="PF02518">
    <property type="entry name" value="HATPase_c"/>
    <property type="match status" value="1"/>
</dbReference>
<dbReference type="SUPFAM" id="SSF55781">
    <property type="entry name" value="GAF domain-like"/>
    <property type="match status" value="2"/>
</dbReference>
<dbReference type="EC" id="2.7.13.3" evidence="2"/>
<evidence type="ECO:0000256" key="6">
    <source>
        <dbReference type="ARBA" id="ARBA00023012"/>
    </source>
</evidence>
<dbReference type="GO" id="GO:0005886">
    <property type="term" value="C:plasma membrane"/>
    <property type="evidence" value="ECO:0007669"/>
    <property type="project" value="TreeGrafter"/>
</dbReference>
<dbReference type="SUPFAM" id="SSF47384">
    <property type="entry name" value="Homodimeric domain of signal transducing histidine kinase"/>
    <property type="match status" value="1"/>
</dbReference>
<dbReference type="RefSeq" id="WP_129893377.1">
    <property type="nucleotide sequence ID" value="NZ_CP035758.1"/>
</dbReference>
<dbReference type="GO" id="GO:0000155">
    <property type="term" value="F:phosphorelay sensor kinase activity"/>
    <property type="evidence" value="ECO:0007669"/>
    <property type="project" value="InterPro"/>
</dbReference>
<dbReference type="Pfam" id="PF00512">
    <property type="entry name" value="HisKA"/>
    <property type="match status" value="1"/>
</dbReference>
<dbReference type="InterPro" id="IPR036890">
    <property type="entry name" value="HATPase_C_sf"/>
</dbReference>
<keyword evidence="4" id="KW-0808">Transferase</keyword>
<feature type="domain" description="Histidine kinase" evidence="7">
    <location>
        <begin position="406"/>
        <end position="647"/>
    </location>
</feature>
<dbReference type="PRINTS" id="PR00344">
    <property type="entry name" value="BCTRLSENSOR"/>
</dbReference>
<dbReference type="InterPro" id="IPR003018">
    <property type="entry name" value="GAF"/>
</dbReference>
<evidence type="ECO:0000256" key="2">
    <source>
        <dbReference type="ARBA" id="ARBA00012438"/>
    </source>
</evidence>
<protein>
    <recommendedName>
        <fullName evidence="2">histidine kinase</fullName>
        <ecNumber evidence="2">2.7.13.3</ecNumber>
    </recommendedName>
</protein>